<evidence type="ECO:0000256" key="1">
    <source>
        <dbReference type="ARBA" id="ARBA00004651"/>
    </source>
</evidence>
<dbReference type="AlphaFoldDB" id="A0A6H0UCM4"/>
<feature type="transmembrane region" description="Helical" evidence="6">
    <location>
        <begin position="493"/>
        <end position="518"/>
    </location>
</feature>
<dbReference type="EMBL" id="CP047616">
    <property type="protein sequence ID" value="QIW53308.1"/>
    <property type="molecule type" value="Genomic_DNA"/>
</dbReference>
<keyword evidence="5 6" id="KW-0472">Membrane</keyword>
<evidence type="ECO:0000256" key="6">
    <source>
        <dbReference type="SAM" id="Phobius"/>
    </source>
</evidence>
<dbReference type="GO" id="GO:0005886">
    <property type="term" value="C:plasma membrane"/>
    <property type="evidence" value="ECO:0007669"/>
    <property type="project" value="UniProtKB-SubCell"/>
</dbReference>
<dbReference type="InterPro" id="IPR003838">
    <property type="entry name" value="ABC3_permease_C"/>
</dbReference>
<reference evidence="8 9" key="1">
    <citation type="submission" date="2019-12" db="EMBL/GenBank/DDBJ databases">
        <title>Whole genome sequences of Lactococcus raffinolactis strains isolated from sewage.</title>
        <authorList>
            <person name="Ybazeta G."/>
            <person name="Ross M."/>
            <person name="Brabant-Kirwan D."/>
            <person name="Saleh M."/>
            <person name="Dillon J.A."/>
            <person name="Splinter K."/>
            <person name="Nokhbeh R."/>
        </authorList>
    </citation>
    <scope>NUCLEOTIDE SEQUENCE [LARGE SCALE GENOMIC DNA]</scope>
    <source>
        <strain evidence="8 9">Lr_19_5</strain>
    </source>
</reference>
<evidence type="ECO:0000313" key="8">
    <source>
        <dbReference type="EMBL" id="QIW53308.1"/>
    </source>
</evidence>
<proteinExistence type="predicted"/>
<gene>
    <name evidence="8" type="ORF">GU336_03575</name>
</gene>
<dbReference type="Pfam" id="PF02687">
    <property type="entry name" value="FtsX"/>
    <property type="match status" value="1"/>
</dbReference>
<dbReference type="RefSeq" id="WP_167838488.1">
    <property type="nucleotide sequence ID" value="NZ_CP047616.1"/>
</dbReference>
<keyword evidence="3 6" id="KW-0812">Transmembrane</keyword>
<sequence length="528" mass="57890">MNFFKRAIRSVTRQKSKSMILFAVIFILGNILAGSVIIQQSTQNVEKTTKEQMGAIATVGIDWSDTKRQKEMESMTSADYSALDEKMIQKIADSPYVKNYDYSEQTGFESKLLKTYDPAADKKSEDKENSSNEANGGFINTYIPVRGVQDPKIMDIALGKIKLAEGSVFTADDIAKGANVVLISKKFAEKNGLHVGDEMTLDQSTQGLGNTDNAESKPENVKTYDTKVKVVGIYDVLEAVQKKSGQSGKASNGSVVHAAAFPGGSGQEAFDFDNYNTIYMPNKAVHNMDQGFRQMVMTDYPDTMAGMSEEDAEAAYKPYYIPIFQLKSVDDLEKFKADTKPLLPKFFSVMASTDEFNNIAGQFNKLSKIAKAVIIAAVLLSIVLILLVILLFMRDRKRELGIYLSLGDKKSNVILQIMVEVLTVAIVALVISLITGKFLGSFASEAFLNSDSGQVIDNMMGGSVMNSSAMFNTGVTFDAKTIADNYAVSFTPFYIVTYLLTGLGTVIISVLLSTLYIFKLKPKKILLG</sequence>
<evidence type="ECO:0000256" key="5">
    <source>
        <dbReference type="ARBA" id="ARBA00023136"/>
    </source>
</evidence>
<evidence type="ECO:0000259" key="7">
    <source>
        <dbReference type="Pfam" id="PF02687"/>
    </source>
</evidence>
<feature type="domain" description="ABC3 transporter permease C-terminal" evidence="7">
    <location>
        <begin position="373"/>
        <end position="522"/>
    </location>
</feature>
<evidence type="ECO:0000313" key="9">
    <source>
        <dbReference type="Proteomes" id="UP000501945"/>
    </source>
</evidence>
<evidence type="ECO:0000256" key="4">
    <source>
        <dbReference type="ARBA" id="ARBA00022989"/>
    </source>
</evidence>
<dbReference type="InterPro" id="IPR050250">
    <property type="entry name" value="Macrolide_Exporter_MacB"/>
</dbReference>
<feature type="transmembrane region" description="Helical" evidence="6">
    <location>
        <begin position="413"/>
        <end position="434"/>
    </location>
</feature>
<keyword evidence="2" id="KW-1003">Cell membrane</keyword>
<dbReference type="PANTHER" id="PTHR30572">
    <property type="entry name" value="MEMBRANE COMPONENT OF TRANSPORTER-RELATED"/>
    <property type="match status" value="1"/>
</dbReference>
<name>A0A6H0UCM4_9LACT</name>
<dbReference type="PANTHER" id="PTHR30572:SF9">
    <property type="entry name" value="ABC TRANSPORTER PERMEASE PROTEIN"/>
    <property type="match status" value="1"/>
</dbReference>
<dbReference type="Proteomes" id="UP000501945">
    <property type="component" value="Chromosome"/>
</dbReference>
<protein>
    <submittedName>
        <fullName evidence="8">FtsX-like permease family protein</fullName>
    </submittedName>
</protein>
<feature type="transmembrane region" description="Helical" evidence="6">
    <location>
        <begin position="372"/>
        <end position="392"/>
    </location>
</feature>
<evidence type="ECO:0000256" key="3">
    <source>
        <dbReference type="ARBA" id="ARBA00022692"/>
    </source>
</evidence>
<accession>A0A6H0UCM4</accession>
<organism evidence="8 9">
    <name type="scientific">Pseudolactococcus raffinolactis</name>
    <dbReference type="NCBI Taxonomy" id="1366"/>
    <lineage>
        <taxon>Bacteria</taxon>
        <taxon>Bacillati</taxon>
        <taxon>Bacillota</taxon>
        <taxon>Bacilli</taxon>
        <taxon>Lactobacillales</taxon>
        <taxon>Streptococcaceae</taxon>
        <taxon>Pseudolactococcus</taxon>
    </lineage>
</organism>
<comment type="subcellular location">
    <subcellularLocation>
        <location evidence="1">Cell membrane</location>
        <topology evidence="1">Multi-pass membrane protein</topology>
    </subcellularLocation>
</comment>
<keyword evidence="4 6" id="KW-1133">Transmembrane helix</keyword>
<dbReference type="GO" id="GO:0022857">
    <property type="term" value="F:transmembrane transporter activity"/>
    <property type="evidence" value="ECO:0007669"/>
    <property type="project" value="TreeGrafter"/>
</dbReference>
<evidence type="ECO:0000256" key="2">
    <source>
        <dbReference type="ARBA" id="ARBA00022475"/>
    </source>
</evidence>